<dbReference type="AlphaFoldDB" id="A0A6C0C240"/>
<keyword evidence="2" id="KW-0472">Membrane</keyword>
<accession>A0A6C0C240</accession>
<reference evidence="3" key="1">
    <citation type="journal article" date="2020" name="Nature">
        <title>Giant virus diversity and host interactions through global metagenomics.</title>
        <authorList>
            <person name="Schulz F."/>
            <person name="Roux S."/>
            <person name="Paez-Espino D."/>
            <person name="Jungbluth S."/>
            <person name="Walsh D.A."/>
            <person name="Denef V.J."/>
            <person name="McMahon K.D."/>
            <person name="Konstantinidis K.T."/>
            <person name="Eloe-Fadrosh E.A."/>
            <person name="Kyrpides N.C."/>
            <person name="Woyke T."/>
        </authorList>
    </citation>
    <scope>NUCLEOTIDE SEQUENCE</scope>
    <source>
        <strain evidence="3">GVMAG-M-3300020185-18</strain>
    </source>
</reference>
<feature type="transmembrane region" description="Helical" evidence="2">
    <location>
        <begin position="12"/>
        <end position="32"/>
    </location>
</feature>
<protein>
    <submittedName>
        <fullName evidence="3">Uncharacterized protein</fullName>
    </submittedName>
</protein>
<keyword evidence="2" id="KW-0812">Transmembrane</keyword>
<evidence type="ECO:0000256" key="2">
    <source>
        <dbReference type="SAM" id="Phobius"/>
    </source>
</evidence>
<evidence type="ECO:0000256" key="1">
    <source>
        <dbReference type="SAM" id="MobiDB-lite"/>
    </source>
</evidence>
<evidence type="ECO:0000313" key="3">
    <source>
        <dbReference type="EMBL" id="QHS98426.1"/>
    </source>
</evidence>
<proteinExistence type="predicted"/>
<feature type="compositionally biased region" description="Acidic residues" evidence="1">
    <location>
        <begin position="97"/>
        <end position="109"/>
    </location>
</feature>
<organism evidence="3">
    <name type="scientific">viral metagenome</name>
    <dbReference type="NCBI Taxonomy" id="1070528"/>
    <lineage>
        <taxon>unclassified sequences</taxon>
        <taxon>metagenomes</taxon>
        <taxon>organismal metagenomes</taxon>
    </lineage>
</organism>
<name>A0A6C0C240_9ZZZZ</name>
<dbReference type="EMBL" id="MN739316">
    <property type="protein sequence ID" value="QHS98426.1"/>
    <property type="molecule type" value="Genomic_DNA"/>
</dbReference>
<sequence length="125" mass="14432">MHAHMSLQDFVIMIFSIGTPFCICCYCSMRCLNSYLEARKNAAIENIYISDTESDSDNDNETHELQDIENILLSPRSIRVINKYGHFKPDYSSDSEYTSESDYTSEDDTEITHEREVPQIPRAYG</sequence>
<keyword evidence="2" id="KW-1133">Transmembrane helix</keyword>
<feature type="region of interest" description="Disordered" evidence="1">
    <location>
        <begin position="86"/>
        <end position="125"/>
    </location>
</feature>